<dbReference type="PROSITE" id="PS50983">
    <property type="entry name" value="FE_B12_PBP"/>
    <property type="match status" value="1"/>
</dbReference>
<evidence type="ECO:0000313" key="3">
    <source>
        <dbReference type="Proteomes" id="UP001273136"/>
    </source>
</evidence>
<evidence type="ECO:0000259" key="1">
    <source>
        <dbReference type="PROSITE" id="PS50983"/>
    </source>
</evidence>
<dbReference type="PANTHER" id="PTHR30535:SF34">
    <property type="entry name" value="MOLYBDATE-BINDING PROTEIN MOLA"/>
    <property type="match status" value="1"/>
</dbReference>
<dbReference type="InterPro" id="IPR002491">
    <property type="entry name" value="ABC_transptr_periplasmic_BD"/>
</dbReference>
<feature type="domain" description="Fe/B12 periplasmic-binding" evidence="1">
    <location>
        <begin position="51"/>
        <end position="312"/>
    </location>
</feature>
<evidence type="ECO:0000313" key="2">
    <source>
        <dbReference type="EMBL" id="MDV0441221.1"/>
    </source>
</evidence>
<protein>
    <submittedName>
        <fullName evidence="2">Vitamin B12-binding protein</fullName>
    </submittedName>
</protein>
<gene>
    <name evidence="2" type="primary">btuF_2</name>
    <name evidence="2" type="ORF">McpAg1_04010</name>
</gene>
<dbReference type="Gene3D" id="3.40.50.1980">
    <property type="entry name" value="Nitrogenase molybdenum iron protein domain"/>
    <property type="match status" value="2"/>
</dbReference>
<dbReference type="AlphaFoldDB" id="A0AAE4MBC7"/>
<organism evidence="2 3">
    <name type="scientific">Methanorbis furvi</name>
    <dbReference type="NCBI Taxonomy" id="3028299"/>
    <lineage>
        <taxon>Archaea</taxon>
        <taxon>Methanobacteriati</taxon>
        <taxon>Methanobacteriota</taxon>
        <taxon>Stenosarchaea group</taxon>
        <taxon>Methanomicrobia</taxon>
        <taxon>Methanomicrobiales</taxon>
        <taxon>Methanocorpusculaceae</taxon>
        <taxon>Methanorbis</taxon>
    </lineage>
</organism>
<reference evidence="2" key="1">
    <citation type="submission" date="2023-06" db="EMBL/GenBank/DDBJ databases">
        <title>Genome sequence of Methancorpusculaceae sp. Ag1.</title>
        <authorList>
            <person name="Protasov E."/>
            <person name="Platt K."/>
            <person name="Poehlein A."/>
            <person name="Daniel R."/>
            <person name="Brune A."/>
        </authorList>
    </citation>
    <scope>NUCLEOTIDE SEQUENCE</scope>
    <source>
        <strain evidence="2">Ag1</strain>
    </source>
</reference>
<accession>A0AAE4MBC7</accession>
<dbReference type="InterPro" id="IPR050902">
    <property type="entry name" value="ABC_Transporter_SBP"/>
</dbReference>
<name>A0AAE4MBC7_9EURY</name>
<comment type="caution">
    <text evidence="2">The sequence shown here is derived from an EMBL/GenBank/DDBJ whole genome shotgun (WGS) entry which is preliminary data.</text>
</comment>
<sequence length="342" mass="36323">MKKYSLLFFCCIAAVAVICSAGCVTTDVPAGAVVVNQTNGEPFTLAHEAERIVLMNSNAAEMLYVMGAAGKVVGVSQSIYDHAELGPLFPNAVSVGKWDVPDIETISSLSPDVVIAFSTSRPLNADAIEAGGIPICYIDCYKPTTMAADVEALGVLTGNSDKAAEFVSFYEGVMDSVKNRTAPVSFSPSVYCEGYTDYSGQAKGSGMDMLIEFAGGRNVLTQEMGATSPKVSPEWLVAENPDVMIKILSVKNMESAEDQYAGFTGRYGFANLDAVSEDRTYMIRNDIAYGPRTFAGAVAVAKMLHPEAASDLSVRAVLDEYNARFGLNVSAGQVVYPASPKI</sequence>
<proteinExistence type="predicted"/>
<dbReference type="Pfam" id="PF01497">
    <property type="entry name" value="Peripla_BP_2"/>
    <property type="match status" value="1"/>
</dbReference>
<dbReference type="Proteomes" id="UP001273136">
    <property type="component" value="Unassembled WGS sequence"/>
</dbReference>
<dbReference type="RefSeq" id="WP_338093614.1">
    <property type="nucleotide sequence ID" value="NZ_JAWDKA010000002.1"/>
</dbReference>
<dbReference type="SUPFAM" id="SSF53807">
    <property type="entry name" value="Helical backbone' metal receptor"/>
    <property type="match status" value="1"/>
</dbReference>
<dbReference type="PANTHER" id="PTHR30535">
    <property type="entry name" value="VITAMIN B12-BINDING PROTEIN"/>
    <property type="match status" value="1"/>
</dbReference>
<dbReference type="EMBL" id="JAWDKA010000002">
    <property type="protein sequence ID" value="MDV0441221.1"/>
    <property type="molecule type" value="Genomic_DNA"/>
</dbReference>
<keyword evidence="3" id="KW-1185">Reference proteome</keyword>